<comment type="caution">
    <text evidence="3">The sequence shown here is derived from an EMBL/GenBank/DDBJ whole genome shotgun (WGS) entry which is preliminary data.</text>
</comment>
<dbReference type="InterPro" id="IPR023410">
    <property type="entry name" value="14-3-3_domain"/>
</dbReference>
<feature type="domain" description="14-3-3" evidence="2">
    <location>
        <begin position="26"/>
        <end position="271"/>
    </location>
</feature>
<accession>A0A176VGF4</accession>
<comment type="similarity">
    <text evidence="1">Belongs to the 14-3-3 family.</text>
</comment>
<keyword evidence="4" id="KW-1185">Reference proteome</keyword>
<reference evidence="3" key="1">
    <citation type="submission" date="2016-03" db="EMBL/GenBank/DDBJ databases">
        <title>Mechanisms controlling the formation of the plant cell surface in tip-growing cells are functionally conserved among land plants.</title>
        <authorList>
            <person name="Honkanen S."/>
            <person name="Jones V.A."/>
            <person name="Morieri G."/>
            <person name="Champion C."/>
            <person name="Hetherington A.J."/>
            <person name="Kelly S."/>
            <person name="Saint-Marcoux D."/>
            <person name="Proust H."/>
            <person name="Prescott H."/>
            <person name="Dolan L."/>
        </authorList>
    </citation>
    <scope>NUCLEOTIDE SEQUENCE [LARGE SCALE GENOMIC DNA]</scope>
    <source>
        <tissue evidence="3">Whole gametophyte</tissue>
    </source>
</reference>
<dbReference type="AlphaFoldDB" id="A0A176VGF4"/>
<dbReference type="EMBL" id="LVLJ01003961">
    <property type="protein sequence ID" value="OAE18985.1"/>
    <property type="molecule type" value="Genomic_DNA"/>
</dbReference>
<dbReference type="Pfam" id="PF00244">
    <property type="entry name" value="14-3-3"/>
    <property type="match status" value="1"/>
</dbReference>
<protein>
    <recommendedName>
        <fullName evidence="2">14-3-3 domain-containing protein</fullName>
    </recommendedName>
</protein>
<dbReference type="SMART" id="SM00101">
    <property type="entry name" value="14_3_3"/>
    <property type="match status" value="1"/>
</dbReference>
<dbReference type="SUPFAM" id="SSF48445">
    <property type="entry name" value="14-3-3 protein"/>
    <property type="match status" value="1"/>
</dbReference>
<proteinExistence type="inferred from homology"/>
<organism evidence="3 4">
    <name type="scientific">Marchantia polymorpha subsp. ruderalis</name>
    <dbReference type="NCBI Taxonomy" id="1480154"/>
    <lineage>
        <taxon>Eukaryota</taxon>
        <taxon>Viridiplantae</taxon>
        <taxon>Streptophyta</taxon>
        <taxon>Embryophyta</taxon>
        <taxon>Marchantiophyta</taxon>
        <taxon>Marchantiopsida</taxon>
        <taxon>Marchantiidae</taxon>
        <taxon>Marchantiales</taxon>
        <taxon>Marchantiaceae</taxon>
        <taxon>Marchantia</taxon>
    </lineage>
</organism>
<dbReference type="InterPro" id="IPR036815">
    <property type="entry name" value="14-3-3_dom_sf"/>
</dbReference>
<dbReference type="Gene3D" id="1.20.190.20">
    <property type="entry name" value="14-3-3 domain"/>
    <property type="match status" value="1"/>
</dbReference>
<evidence type="ECO:0000313" key="3">
    <source>
        <dbReference type="EMBL" id="OAE18985.1"/>
    </source>
</evidence>
<evidence type="ECO:0000256" key="1">
    <source>
        <dbReference type="ARBA" id="ARBA00006141"/>
    </source>
</evidence>
<gene>
    <name evidence="3" type="ORF">AXG93_2637s1020</name>
</gene>
<dbReference type="PRINTS" id="PR00305">
    <property type="entry name" value="1433ZETA"/>
</dbReference>
<name>A0A176VGF4_MARPO</name>
<dbReference type="PANTHER" id="PTHR18860">
    <property type="entry name" value="14-3-3 PROTEIN"/>
    <property type="match status" value="1"/>
</dbReference>
<sequence>MKLGASMELLPRPPPIRIPQHADRQREENVMAAKFAQLFDRGEDMVSAMKRVAQCSHLRQLNEEERDLLYRAYDDQIASRLRQWRTICRIQRNEALEGGDEVHVAAAAELRAKIESEMRDICQSFLGLVDGHVLRKARAGEAQIFWWRAKADFQRHLAEFDSSSDEYESLAQCSLERAHELALEHLRPSSRQSLQLIVDLYLFYEDAIGCHDKAFALARESVDLIADDIQQDLSRGLPMLEDSERQNLIRFLQLQLATEEHDGDSDEVIHLKKNVAIGVSHGKLPDA</sequence>
<evidence type="ECO:0000313" key="4">
    <source>
        <dbReference type="Proteomes" id="UP000077202"/>
    </source>
</evidence>
<dbReference type="InterPro" id="IPR000308">
    <property type="entry name" value="14-3-3"/>
</dbReference>
<dbReference type="Proteomes" id="UP000077202">
    <property type="component" value="Unassembled WGS sequence"/>
</dbReference>
<evidence type="ECO:0000259" key="2">
    <source>
        <dbReference type="SMART" id="SM00101"/>
    </source>
</evidence>